<protein>
    <submittedName>
        <fullName evidence="2">Uncharacterized protein</fullName>
    </submittedName>
</protein>
<feature type="compositionally biased region" description="Polar residues" evidence="1">
    <location>
        <begin position="115"/>
        <end position="124"/>
    </location>
</feature>
<evidence type="ECO:0000256" key="1">
    <source>
        <dbReference type="SAM" id="MobiDB-lite"/>
    </source>
</evidence>
<feature type="region of interest" description="Disordered" evidence="1">
    <location>
        <begin position="115"/>
        <end position="160"/>
    </location>
</feature>
<proteinExistence type="predicted"/>
<accession>A0A194V819</accession>
<name>A0A194V819_CYTMA</name>
<feature type="region of interest" description="Disordered" evidence="1">
    <location>
        <begin position="26"/>
        <end position="89"/>
    </location>
</feature>
<evidence type="ECO:0000313" key="3">
    <source>
        <dbReference type="Proteomes" id="UP000078576"/>
    </source>
</evidence>
<keyword evidence="3" id="KW-1185">Reference proteome</keyword>
<organism evidence="2 3">
    <name type="scientific">Cytospora mali</name>
    <name type="common">Apple Valsa canker fungus</name>
    <name type="synonym">Valsa mali</name>
    <dbReference type="NCBI Taxonomy" id="578113"/>
    <lineage>
        <taxon>Eukaryota</taxon>
        <taxon>Fungi</taxon>
        <taxon>Dikarya</taxon>
        <taxon>Ascomycota</taxon>
        <taxon>Pezizomycotina</taxon>
        <taxon>Sordariomycetes</taxon>
        <taxon>Sordariomycetidae</taxon>
        <taxon>Diaporthales</taxon>
        <taxon>Cytosporaceae</taxon>
        <taxon>Cytospora</taxon>
    </lineage>
</organism>
<gene>
    <name evidence="2" type="ORF">VP1G_07245</name>
</gene>
<feature type="compositionally biased region" description="Polar residues" evidence="1">
    <location>
        <begin position="77"/>
        <end position="89"/>
    </location>
</feature>
<feature type="compositionally biased region" description="Polar residues" evidence="1">
    <location>
        <begin position="132"/>
        <end position="153"/>
    </location>
</feature>
<dbReference type="Proteomes" id="UP000078576">
    <property type="component" value="Unassembled WGS sequence"/>
</dbReference>
<feature type="compositionally biased region" description="Acidic residues" evidence="1">
    <location>
        <begin position="57"/>
        <end position="71"/>
    </location>
</feature>
<evidence type="ECO:0000313" key="2">
    <source>
        <dbReference type="EMBL" id="KUI60029.1"/>
    </source>
</evidence>
<dbReference type="AlphaFoldDB" id="A0A194V819"/>
<reference evidence="3" key="1">
    <citation type="submission" date="2014-12" db="EMBL/GenBank/DDBJ databases">
        <title>Genome Sequence of Valsa Canker Pathogens Uncovers a Specific Adaption of Colonization on Woody Bark.</title>
        <authorList>
            <person name="Yin Z."/>
            <person name="Liu H."/>
            <person name="Gao X."/>
            <person name="Li Z."/>
            <person name="Song N."/>
            <person name="Ke X."/>
            <person name="Dai Q."/>
            <person name="Wu Y."/>
            <person name="Sun Y."/>
            <person name="Xu J.-R."/>
            <person name="Kang Z.K."/>
            <person name="Wang L."/>
            <person name="Huang L."/>
        </authorList>
    </citation>
    <scope>NUCLEOTIDE SEQUENCE [LARGE SCALE GENOMIC DNA]</scope>
    <source>
        <strain evidence="3">SXYL134</strain>
    </source>
</reference>
<sequence>MYGEPPRKKIKLKTNFKKSNLKNVIRAAREDFDPPFPEANDERDDSSSSSSNTDRGEDQEYESDPDPEGDLEIAPGTTANTRLNTGYTSPYAQRVAQAILVDQRGRCDLRIIALQGQQDPTTQQEEGRAQAVATSAQEQEYRQSSNEYATATEESFDPED</sequence>
<dbReference type="EMBL" id="KN714741">
    <property type="protein sequence ID" value="KUI60029.1"/>
    <property type="molecule type" value="Genomic_DNA"/>
</dbReference>